<comment type="caution">
    <text evidence="2">The sequence shown here is derived from an EMBL/GenBank/DDBJ whole genome shotgun (WGS) entry which is preliminary data.</text>
</comment>
<dbReference type="Proteomes" id="UP000224006">
    <property type="component" value="Chromosome XIII"/>
</dbReference>
<evidence type="ECO:0000313" key="2">
    <source>
        <dbReference type="EMBL" id="PFH31224.1"/>
    </source>
</evidence>
<reference evidence="2 3" key="1">
    <citation type="submission" date="2017-09" db="EMBL/GenBank/DDBJ databases">
        <title>Genome sequencing of Besnoitia besnoiti strain Bb-Ger1.</title>
        <authorList>
            <person name="Schares G."/>
            <person name="Venepally P."/>
            <person name="Lorenzi H.A."/>
        </authorList>
    </citation>
    <scope>NUCLEOTIDE SEQUENCE [LARGE SCALE GENOMIC DNA]</scope>
    <source>
        <strain evidence="2 3">Bb-Ger1</strain>
    </source>
</reference>
<feature type="compositionally biased region" description="Low complexity" evidence="1">
    <location>
        <begin position="208"/>
        <end position="219"/>
    </location>
</feature>
<sequence length="612" mass="65074">MSHLATEEIPCVRYICEFLSGGDIDGFPSFGSLQRLSHLTSSQTGSAAWGQPVPLRAAVGSFFSFRVSARVRASQYLAEVSDFPRQRRVISQRPASGGVWGCGGGAPPAPEIRVLRAELRAVLLSLSANPLGAMANPLGAMATRLPEASSALRAPRFREPFVPCLRLRSLFLLLCCVVAAHLCAPREEACVAAARPRLSAPAEDESDSASSWSSSYGSASEEESDPSSNDFPLAHAQLRPTPTLLLRTPQPAPQNDFLSRLWDATASRGQSYLDAVKESFSSPPESYSDAASQFISASGNFLQGAFDEARDQLATTWRKSQLAWDDFASSASEFGERAWRTLQKPEDVEELIVPESYTPLTDAGGAGTRRDLPPALPRAALAPFANVLPSVLSAALQSVAASKLAAEVSELLGTEETAQNWAVASKMLRETGKLDPSHPAVVDLVQKVVVAVAVMGAALDGLAARSGFIGDAVRASGVSLVVRLLKNALQRSPHVGSSGADDQDAEKASERARGSEDRGADDEEIRARVVSEAIHSIKSMPGTGLEAIERKYQSILTRAGVLPGQLKAGLRRVLGNGAVAEEPDSYASVYAPRETPSAPARLQTPFEDSDDE</sequence>
<feature type="region of interest" description="Disordered" evidence="1">
    <location>
        <begin position="200"/>
        <end position="234"/>
    </location>
</feature>
<feature type="compositionally biased region" description="Basic and acidic residues" evidence="1">
    <location>
        <begin position="505"/>
        <end position="518"/>
    </location>
</feature>
<accession>A0A2A9M1V4</accession>
<evidence type="ECO:0000313" key="3">
    <source>
        <dbReference type="Proteomes" id="UP000224006"/>
    </source>
</evidence>
<keyword evidence="3" id="KW-1185">Reference proteome</keyword>
<protein>
    <submittedName>
        <fullName evidence="2">Uncharacterized protein</fullName>
    </submittedName>
</protein>
<proteinExistence type="predicted"/>
<dbReference type="KEGG" id="bbes:BESB_030980"/>
<dbReference type="GeneID" id="40308150"/>
<feature type="region of interest" description="Disordered" evidence="1">
    <location>
        <begin position="581"/>
        <end position="612"/>
    </location>
</feature>
<evidence type="ECO:0000256" key="1">
    <source>
        <dbReference type="SAM" id="MobiDB-lite"/>
    </source>
</evidence>
<organism evidence="2 3">
    <name type="scientific">Besnoitia besnoiti</name>
    <name type="common">Apicomplexan protozoan</name>
    <dbReference type="NCBI Taxonomy" id="94643"/>
    <lineage>
        <taxon>Eukaryota</taxon>
        <taxon>Sar</taxon>
        <taxon>Alveolata</taxon>
        <taxon>Apicomplexa</taxon>
        <taxon>Conoidasida</taxon>
        <taxon>Coccidia</taxon>
        <taxon>Eucoccidiorida</taxon>
        <taxon>Eimeriorina</taxon>
        <taxon>Sarcocystidae</taxon>
        <taxon>Besnoitia</taxon>
    </lineage>
</organism>
<dbReference type="EMBL" id="NWUJ01000016">
    <property type="protein sequence ID" value="PFH31224.1"/>
    <property type="molecule type" value="Genomic_DNA"/>
</dbReference>
<gene>
    <name evidence="2" type="ORF">BESB_030980</name>
</gene>
<dbReference type="AlphaFoldDB" id="A0A2A9M1V4"/>
<dbReference type="RefSeq" id="XP_029215233.1">
    <property type="nucleotide sequence ID" value="XM_029361766.1"/>
</dbReference>
<dbReference type="VEuPathDB" id="ToxoDB:BESB_030980"/>
<name>A0A2A9M1V4_BESBE</name>
<feature type="region of interest" description="Disordered" evidence="1">
    <location>
        <begin position="492"/>
        <end position="524"/>
    </location>
</feature>